<dbReference type="EMBL" id="CH480836">
    <property type="protein sequence ID" value="EDW48914.1"/>
    <property type="molecule type" value="Genomic_DNA"/>
</dbReference>
<dbReference type="InterPro" id="IPR010796">
    <property type="entry name" value="C2_B9-type_dom"/>
</dbReference>
<evidence type="ECO:0000256" key="3">
    <source>
        <dbReference type="ARBA" id="ARBA00022794"/>
    </source>
</evidence>
<dbReference type="KEGG" id="dse:6618564"/>
<dbReference type="OrthoDB" id="10263520at2759"/>
<dbReference type="GO" id="GO:0061822">
    <property type="term" value="C:ciliary cap"/>
    <property type="evidence" value="ECO:0007669"/>
    <property type="project" value="EnsemblMetazoa"/>
</dbReference>
<dbReference type="OMA" id="CEGYAHY"/>
<organism evidence="8">
    <name type="scientific">Drosophila sechellia</name>
    <name type="common">Fruit fly</name>
    <dbReference type="NCBI Taxonomy" id="7238"/>
    <lineage>
        <taxon>Eukaryota</taxon>
        <taxon>Metazoa</taxon>
        <taxon>Ecdysozoa</taxon>
        <taxon>Arthropoda</taxon>
        <taxon>Hexapoda</taxon>
        <taxon>Insecta</taxon>
        <taxon>Pterygota</taxon>
        <taxon>Neoptera</taxon>
        <taxon>Endopterygota</taxon>
        <taxon>Diptera</taxon>
        <taxon>Brachycera</taxon>
        <taxon>Muscomorpha</taxon>
        <taxon>Ephydroidea</taxon>
        <taxon>Drosophilidae</taxon>
        <taxon>Drosophila</taxon>
        <taxon>Sophophora</taxon>
    </lineage>
</organism>
<feature type="compositionally biased region" description="Polar residues" evidence="6">
    <location>
        <begin position="126"/>
        <end position="140"/>
    </location>
</feature>
<keyword evidence="2" id="KW-0963">Cytoplasm</keyword>
<gene>
    <name evidence="7" type="primary">Dsec\GM11550</name>
    <name evidence="7" type="ORF">Dsec_GM11550</name>
</gene>
<dbReference type="GO" id="GO:1905515">
    <property type="term" value="P:non-motile cilium assembly"/>
    <property type="evidence" value="ECO:0007669"/>
    <property type="project" value="EnsemblMetazoa"/>
</dbReference>
<name>B4IGG4_DROSE</name>
<evidence type="ECO:0000313" key="8">
    <source>
        <dbReference type="Proteomes" id="UP000001292"/>
    </source>
</evidence>
<keyword evidence="3" id="KW-0970">Cilium biogenesis/degradation</keyword>
<feature type="region of interest" description="Disordered" evidence="6">
    <location>
        <begin position="636"/>
        <end position="659"/>
    </location>
</feature>
<keyword evidence="5" id="KW-0966">Cell projection</keyword>
<evidence type="ECO:0000256" key="2">
    <source>
        <dbReference type="ARBA" id="ARBA00022490"/>
    </source>
</evidence>
<keyword evidence="4" id="KW-0206">Cytoskeleton</keyword>
<feature type="region of interest" description="Disordered" evidence="6">
    <location>
        <begin position="100"/>
        <end position="143"/>
    </location>
</feature>
<sequence>MLKSRDIKRTGVYRVSGNIGDLQLELKLRHISEWLPVPKFEYAGAQSTNAYGDHYPGSEEDVWHDCYIHVPQGDDSYGGRNCLGYNCSYYNVGTGYTGRRRRSPVAQHGGEDKEKNEEEITDLDLESQSNRSGSILSDNSRPPAGDLFYKRNKELCNGAIATMRISWQQKHFSQAELEQYINNPGSCAPKLQRRYHNWALETLKLQQRYLRKLENLEDAEKQQDPEPIKVRRRIRKPKSKQRGCSAVTHPTIASLSSANMSEVSVLDDPNFAARTCLIHTLLDNDSENLMPAEASEFHKKGYQLMYIYADLQQDTLLVSIRYDPEQGLLYVYPDFSSSAQDLDYVVQIERNNDCRQLYAFGFENVTPLEAYHDDGFSEEADGEDEQELGDGLPIEEDLPEDASAGEILEFYHRRRASASERRSLLQFEMPPKRMKRVSLLLELQKAQNFENPNIHVRYYLKAPAHTYYEGTPGVDTMQGATATCKNAGDWRSAHLGHCWQVTLLLEEQHHPADLLHLYFEVISIDSWQRERCEGYAHYAIPLTSALPTDSIWLQCIRPLGNWLDALNRYFIGGRQLFDFESFFDVHRQSEMHSRLDFKSDRPMTTTGTLSLRLQKLQQRQIDTCDQFHHHFHLDLGNNSSDDGDSNDDEIRSSSNPDTARATTLDEVMAAFVEARKRIELLLGNSSETASPSSVYFQAEI</sequence>
<dbReference type="STRING" id="7238.B4IGG4"/>
<proteinExistence type="predicted"/>
<dbReference type="Proteomes" id="UP000001292">
    <property type="component" value="Unassembled WGS sequence"/>
</dbReference>
<dbReference type="PANTHER" id="PTHR12968:SF4">
    <property type="entry name" value="TECTONIC-LIKE COMPLEX MEMBER MKS1"/>
    <property type="match status" value="1"/>
</dbReference>
<evidence type="ECO:0000313" key="7">
    <source>
        <dbReference type="EMBL" id="EDW48914.1"/>
    </source>
</evidence>
<evidence type="ECO:0000256" key="1">
    <source>
        <dbReference type="ARBA" id="ARBA00004120"/>
    </source>
</evidence>
<dbReference type="PANTHER" id="PTHR12968">
    <property type="entry name" value="B9 DOMAIN-CONTAINING"/>
    <property type="match status" value="1"/>
</dbReference>
<dbReference type="AlphaFoldDB" id="B4IGG4"/>
<feature type="compositionally biased region" description="Basic and acidic residues" evidence="6">
    <location>
        <begin position="109"/>
        <end position="118"/>
    </location>
</feature>
<dbReference type="Pfam" id="PF07162">
    <property type="entry name" value="B9-C2"/>
    <property type="match status" value="1"/>
</dbReference>
<dbReference type="PhylomeDB" id="B4IGG4"/>
<dbReference type="GO" id="GO:0036038">
    <property type="term" value="C:MKS complex"/>
    <property type="evidence" value="ECO:0007669"/>
    <property type="project" value="TreeGrafter"/>
</dbReference>
<dbReference type="PROSITE" id="PS51381">
    <property type="entry name" value="C2_B9"/>
    <property type="match status" value="1"/>
</dbReference>
<dbReference type="GO" id="GO:1905349">
    <property type="term" value="P:ciliary transition zone assembly"/>
    <property type="evidence" value="ECO:0007669"/>
    <property type="project" value="EnsemblMetazoa"/>
</dbReference>
<dbReference type="HOGENOM" id="CLU_393936_0_0_1"/>
<reference evidence="7 8" key="1">
    <citation type="journal article" date="2007" name="Nature">
        <title>Evolution of genes and genomes on the Drosophila phylogeny.</title>
        <authorList>
            <consortium name="Drosophila 12 Genomes Consortium"/>
            <person name="Clark A.G."/>
            <person name="Eisen M.B."/>
            <person name="Smith D.R."/>
            <person name="Bergman C.M."/>
            <person name="Oliver B."/>
            <person name="Markow T.A."/>
            <person name="Kaufman T.C."/>
            <person name="Kellis M."/>
            <person name="Gelbart W."/>
            <person name="Iyer V.N."/>
            <person name="Pollard D.A."/>
            <person name="Sackton T.B."/>
            <person name="Larracuente A.M."/>
            <person name="Singh N.D."/>
            <person name="Abad J.P."/>
            <person name="Abt D.N."/>
            <person name="Adryan B."/>
            <person name="Aguade M."/>
            <person name="Akashi H."/>
            <person name="Anderson W.W."/>
            <person name="Aquadro C.F."/>
            <person name="Ardell D.H."/>
            <person name="Arguello R."/>
            <person name="Artieri C.G."/>
            <person name="Barbash D.A."/>
            <person name="Barker D."/>
            <person name="Barsanti P."/>
            <person name="Batterham P."/>
            <person name="Batzoglou S."/>
            <person name="Begun D."/>
            <person name="Bhutkar A."/>
            <person name="Blanco E."/>
            <person name="Bosak S.A."/>
            <person name="Bradley R.K."/>
            <person name="Brand A.D."/>
            <person name="Brent M.R."/>
            <person name="Brooks A.N."/>
            <person name="Brown R.H."/>
            <person name="Butlin R.K."/>
            <person name="Caggese C."/>
            <person name="Calvi B.R."/>
            <person name="Bernardo de Carvalho A."/>
            <person name="Caspi A."/>
            <person name="Castrezana S."/>
            <person name="Celniker S.E."/>
            <person name="Chang J.L."/>
            <person name="Chapple C."/>
            <person name="Chatterji S."/>
            <person name="Chinwalla A."/>
            <person name="Civetta A."/>
            <person name="Clifton S.W."/>
            <person name="Comeron J.M."/>
            <person name="Costello J.C."/>
            <person name="Coyne J.A."/>
            <person name="Daub J."/>
            <person name="David R.G."/>
            <person name="Delcher A.L."/>
            <person name="Delehaunty K."/>
            <person name="Do C.B."/>
            <person name="Ebling H."/>
            <person name="Edwards K."/>
            <person name="Eickbush T."/>
            <person name="Evans J.D."/>
            <person name="Filipski A."/>
            <person name="Findeiss S."/>
            <person name="Freyhult E."/>
            <person name="Fulton L."/>
            <person name="Fulton R."/>
            <person name="Garcia A.C."/>
            <person name="Gardiner A."/>
            <person name="Garfield D.A."/>
            <person name="Garvin B.E."/>
            <person name="Gibson G."/>
            <person name="Gilbert D."/>
            <person name="Gnerre S."/>
            <person name="Godfrey J."/>
            <person name="Good R."/>
            <person name="Gotea V."/>
            <person name="Gravely B."/>
            <person name="Greenberg A.J."/>
            <person name="Griffiths-Jones S."/>
            <person name="Gross S."/>
            <person name="Guigo R."/>
            <person name="Gustafson E.A."/>
            <person name="Haerty W."/>
            <person name="Hahn M.W."/>
            <person name="Halligan D.L."/>
            <person name="Halpern A.L."/>
            <person name="Halter G.M."/>
            <person name="Han M.V."/>
            <person name="Heger A."/>
            <person name="Hillier L."/>
            <person name="Hinrichs A.S."/>
            <person name="Holmes I."/>
            <person name="Hoskins R.A."/>
            <person name="Hubisz M.J."/>
            <person name="Hultmark D."/>
            <person name="Huntley M.A."/>
            <person name="Jaffe D.B."/>
            <person name="Jagadeeshan S."/>
            <person name="Jeck W.R."/>
            <person name="Johnson J."/>
            <person name="Jones C.D."/>
            <person name="Jordan W.C."/>
            <person name="Karpen G.H."/>
            <person name="Kataoka E."/>
            <person name="Keightley P.D."/>
            <person name="Kheradpour P."/>
            <person name="Kirkness E.F."/>
            <person name="Koerich L.B."/>
            <person name="Kristiansen K."/>
            <person name="Kudrna D."/>
            <person name="Kulathinal R.J."/>
            <person name="Kumar S."/>
            <person name="Kwok R."/>
            <person name="Lander E."/>
            <person name="Langley C.H."/>
            <person name="Lapoint R."/>
            <person name="Lazzaro B.P."/>
            <person name="Lee S.J."/>
            <person name="Levesque L."/>
            <person name="Li R."/>
            <person name="Lin C.F."/>
            <person name="Lin M.F."/>
            <person name="Lindblad-Toh K."/>
            <person name="Llopart A."/>
            <person name="Long M."/>
            <person name="Low L."/>
            <person name="Lozovsky E."/>
            <person name="Lu J."/>
            <person name="Luo M."/>
            <person name="Machado C.A."/>
            <person name="Makalowski W."/>
            <person name="Marzo M."/>
            <person name="Matsuda M."/>
            <person name="Matzkin L."/>
            <person name="McAllister B."/>
            <person name="McBride C.S."/>
            <person name="McKernan B."/>
            <person name="McKernan K."/>
            <person name="Mendez-Lago M."/>
            <person name="Minx P."/>
            <person name="Mollenhauer M.U."/>
            <person name="Montooth K."/>
            <person name="Mount S.M."/>
            <person name="Mu X."/>
            <person name="Myers E."/>
            <person name="Negre B."/>
            <person name="Newfeld S."/>
            <person name="Nielsen R."/>
            <person name="Noor M.A."/>
            <person name="O'Grady P."/>
            <person name="Pachter L."/>
            <person name="Papaceit M."/>
            <person name="Parisi M.J."/>
            <person name="Parisi M."/>
            <person name="Parts L."/>
            <person name="Pedersen J.S."/>
            <person name="Pesole G."/>
            <person name="Phillippy A.M."/>
            <person name="Ponting C.P."/>
            <person name="Pop M."/>
            <person name="Porcelli D."/>
            <person name="Powell J.R."/>
            <person name="Prohaska S."/>
            <person name="Pruitt K."/>
            <person name="Puig M."/>
            <person name="Quesneville H."/>
            <person name="Ram K.R."/>
            <person name="Rand D."/>
            <person name="Rasmussen M.D."/>
            <person name="Reed L.K."/>
            <person name="Reenan R."/>
            <person name="Reily A."/>
            <person name="Remington K.A."/>
            <person name="Rieger T.T."/>
            <person name="Ritchie M.G."/>
            <person name="Robin C."/>
            <person name="Rogers Y.H."/>
            <person name="Rohde C."/>
            <person name="Rozas J."/>
            <person name="Rubenfield M.J."/>
            <person name="Ruiz A."/>
            <person name="Russo S."/>
            <person name="Salzberg S.L."/>
            <person name="Sanchez-Gracia A."/>
            <person name="Saranga D.J."/>
            <person name="Sato H."/>
            <person name="Schaeffer S.W."/>
            <person name="Schatz M.C."/>
            <person name="Schlenke T."/>
            <person name="Schwartz R."/>
            <person name="Segarra C."/>
            <person name="Singh R.S."/>
            <person name="Sirot L."/>
            <person name="Sirota M."/>
            <person name="Sisneros N.B."/>
            <person name="Smith C.D."/>
            <person name="Smith T.F."/>
            <person name="Spieth J."/>
            <person name="Stage D.E."/>
            <person name="Stark A."/>
            <person name="Stephan W."/>
            <person name="Strausberg R.L."/>
            <person name="Strempel S."/>
            <person name="Sturgill D."/>
            <person name="Sutton G."/>
            <person name="Sutton G.G."/>
            <person name="Tao W."/>
            <person name="Teichmann S."/>
            <person name="Tobari Y.N."/>
            <person name="Tomimura Y."/>
            <person name="Tsolas J.M."/>
            <person name="Valente V.L."/>
            <person name="Venter E."/>
            <person name="Venter J.C."/>
            <person name="Vicario S."/>
            <person name="Vieira F.G."/>
            <person name="Vilella A.J."/>
            <person name="Villasante A."/>
            <person name="Walenz B."/>
            <person name="Wang J."/>
            <person name="Wasserman M."/>
            <person name="Watts T."/>
            <person name="Wilson D."/>
            <person name="Wilson R.K."/>
            <person name="Wing R.A."/>
            <person name="Wolfner M.F."/>
            <person name="Wong A."/>
            <person name="Wong G.K."/>
            <person name="Wu C.I."/>
            <person name="Wu G."/>
            <person name="Yamamoto D."/>
            <person name="Yang H.P."/>
            <person name="Yang S.P."/>
            <person name="Yorke J.A."/>
            <person name="Yoshida K."/>
            <person name="Zdobnov E."/>
            <person name="Zhang P."/>
            <person name="Zhang Y."/>
            <person name="Zimin A.V."/>
            <person name="Baldwin J."/>
            <person name="Abdouelleil A."/>
            <person name="Abdulkadir J."/>
            <person name="Abebe A."/>
            <person name="Abera B."/>
            <person name="Abreu J."/>
            <person name="Acer S.C."/>
            <person name="Aftuck L."/>
            <person name="Alexander A."/>
            <person name="An P."/>
            <person name="Anderson E."/>
            <person name="Anderson S."/>
            <person name="Arachi H."/>
            <person name="Azer M."/>
            <person name="Bachantsang P."/>
            <person name="Barry A."/>
            <person name="Bayul T."/>
            <person name="Berlin A."/>
            <person name="Bessette D."/>
            <person name="Bloom T."/>
            <person name="Blye J."/>
            <person name="Boguslavskiy L."/>
            <person name="Bonnet C."/>
            <person name="Boukhgalter B."/>
            <person name="Bourzgui I."/>
            <person name="Brown A."/>
            <person name="Cahill P."/>
            <person name="Channer S."/>
            <person name="Cheshatsang Y."/>
            <person name="Chuda L."/>
            <person name="Citroen M."/>
            <person name="Collymore A."/>
            <person name="Cooke P."/>
            <person name="Costello M."/>
            <person name="D'Aco K."/>
            <person name="Daza R."/>
            <person name="De Haan G."/>
            <person name="DeGray S."/>
            <person name="DeMaso C."/>
            <person name="Dhargay N."/>
            <person name="Dooley K."/>
            <person name="Dooley E."/>
            <person name="Doricent M."/>
            <person name="Dorje P."/>
            <person name="Dorjee K."/>
            <person name="Dupes A."/>
            <person name="Elong R."/>
            <person name="Falk J."/>
            <person name="Farina A."/>
            <person name="Faro S."/>
            <person name="Ferguson D."/>
            <person name="Fisher S."/>
            <person name="Foley C.D."/>
            <person name="Franke A."/>
            <person name="Friedrich D."/>
            <person name="Gadbois L."/>
            <person name="Gearin G."/>
            <person name="Gearin C.R."/>
            <person name="Giannoukos G."/>
            <person name="Goode T."/>
            <person name="Graham J."/>
            <person name="Grandbois E."/>
            <person name="Grewal S."/>
            <person name="Gyaltsen K."/>
            <person name="Hafez N."/>
            <person name="Hagos B."/>
            <person name="Hall J."/>
            <person name="Henson C."/>
            <person name="Hollinger A."/>
            <person name="Honan T."/>
            <person name="Huard M.D."/>
            <person name="Hughes L."/>
            <person name="Hurhula B."/>
            <person name="Husby M.E."/>
            <person name="Kamat A."/>
            <person name="Kanga B."/>
            <person name="Kashin S."/>
            <person name="Khazanovich D."/>
            <person name="Kisner P."/>
            <person name="Lance K."/>
            <person name="Lara M."/>
            <person name="Lee W."/>
            <person name="Lennon N."/>
            <person name="Letendre F."/>
            <person name="LeVine R."/>
            <person name="Lipovsky A."/>
            <person name="Liu X."/>
            <person name="Liu J."/>
            <person name="Liu S."/>
            <person name="Lokyitsang T."/>
            <person name="Lokyitsang Y."/>
            <person name="Lubonja R."/>
            <person name="Lui A."/>
            <person name="MacDonald P."/>
            <person name="Magnisalis V."/>
            <person name="Maru K."/>
            <person name="Matthews C."/>
            <person name="McCusker W."/>
            <person name="McDonough S."/>
            <person name="Mehta T."/>
            <person name="Meldrim J."/>
            <person name="Meneus L."/>
            <person name="Mihai O."/>
            <person name="Mihalev A."/>
            <person name="Mihova T."/>
            <person name="Mittelman R."/>
            <person name="Mlenga V."/>
            <person name="Montmayeur A."/>
            <person name="Mulrain L."/>
            <person name="Navidi A."/>
            <person name="Naylor J."/>
            <person name="Negash T."/>
            <person name="Nguyen T."/>
            <person name="Nguyen N."/>
            <person name="Nicol R."/>
            <person name="Norbu C."/>
            <person name="Norbu N."/>
            <person name="Novod N."/>
            <person name="O'Neill B."/>
            <person name="Osman S."/>
            <person name="Markiewicz E."/>
            <person name="Oyono O.L."/>
            <person name="Patti C."/>
            <person name="Phunkhang P."/>
            <person name="Pierre F."/>
            <person name="Priest M."/>
            <person name="Raghuraman S."/>
            <person name="Rege F."/>
            <person name="Reyes R."/>
            <person name="Rise C."/>
            <person name="Rogov P."/>
            <person name="Ross K."/>
            <person name="Ryan E."/>
            <person name="Settipalli S."/>
            <person name="Shea T."/>
            <person name="Sherpa N."/>
            <person name="Shi L."/>
            <person name="Shih D."/>
            <person name="Sparrow T."/>
            <person name="Spaulding J."/>
            <person name="Stalker J."/>
            <person name="Stange-Thomann N."/>
            <person name="Stavropoulos S."/>
            <person name="Stone C."/>
            <person name="Strader C."/>
            <person name="Tesfaye S."/>
            <person name="Thomson T."/>
            <person name="Thoulutsang Y."/>
            <person name="Thoulutsang D."/>
            <person name="Topham K."/>
            <person name="Topping I."/>
            <person name="Tsamla T."/>
            <person name="Vassiliev H."/>
            <person name="Vo A."/>
            <person name="Wangchuk T."/>
            <person name="Wangdi T."/>
            <person name="Weiand M."/>
            <person name="Wilkinson J."/>
            <person name="Wilson A."/>
            <person name="Yadav S."/>
            <person name="Young G."/>
            <person name="Yu Q."/>
            <person name="Zembek L."/>
            <person name="Zhong D."/>
            <person name="Zimmer A."/>
            <person name="Zwirko Z."/>
            <person name="Jaffe D.B."/>
            <person name="Alvarez P."/>
            <person name="Brockman W."/>
            <person name="Butler J."/>
            <person name="Chin C."/>
            <person name="Gnerre S."/>
            <person name="Grabherr M."/>
            <person name="Kleber M."/>
            <person name="Mauceli E."/>
            <person name="MacCallum I."/>
        </authorList>
    </citation>
    <scope>NUCLEOTIDE SEQUENCE [LARGE SCALE GENOMIC DNA]</scope>
    <source>
        <strain evidence="8">Rob3c / Tucson 14021-0248.25</strain>
    </source>
</reference>
<dbReference type="GO" id="GO:0035082">
    <property type="term" value="P:axoneme assembly"/>
    <property type="evidence" value="ECO:0007669"/>
    <property type="project" value="EnsemblMetazoa"/>
</dbReference>
<protein>
    <submittedName>
        <fullName evidence="7">GM11550</fullName>
    </submittedName>
</protein>
<accession>B4IGG4</accession>
<evidence type="ECO:0000256" key="5">
    <source>
        <dbReference type="ARBA" id="ARBA00023273"/>
    </source>
</evidence>
<evidence type="ECO:0000256" key="4">
    <source>
        <dbReference type="ARBA" id="ARBA00023212"/>
    </source>
</evidence>
<comment type="subcellular location">
    <subcellularLocation>
        <location evidence="1">Cytoplasm</location>
        <location evidence="1">Cytoskeleton</location>
        <location evidence="1">Cilium basal body</location>
    </subcellularLocation>
</comment>
<evidence type="ECO:0000256" key="6">
    <source>
        <dbReference type="SAM" id="MobiDB-lite"/>
    </source>
</evidence>
<keyword evidence="8" id="KW-1185">Reference proteome</keyword>